<evidence type="ECO:0000259" key="2">
    <source>
        <dbReference type="PROSITE" id="PS51166"/>
    </source>
</evidence>
<dbReference type="FunFam" id="2.60.40.10:FF:000552">
    <property type="entry name" value="Related to glucoamylase"/>
    <property type="match status" value="1"/>
</dbReference>
<dbReference type="SMART" id="SM01065">
    <property type="entry name" value="CBM_2"/>
    <property type="match status" value="1"/>
</dbReference>
<protein>
    <submittedName>
        <fullName evidence="4">Uncharacterized protein LOC115756201 isoform X1</fullName>
    </submittedName>
</protein>
<dbReference type="KEGG" id="rarg:115756201"/>
<dbReference type="GeneID" id="115756201"/>
<dbReference type="GO" id="GO:0016020">
    <property type="term" value="C:membrane"/>
    <property type="evidence" value="ECO:0007669"/>
    <property type="project" value="TreeGrafter"/>
</dbReference>
<gene>
    <name evidence="4" type="primary">LOC115756201</name>
</gene>
<dbReference type="GO" id="GO:2001070">
    <property type="term" value="F:starch binding"/>
    <property type="evidence" value="ECO:0007669"/>
    <property type="project" value="InterPro"/>
</dbReference>
<keyword evidence="3" id="KW-1185">Reference proteome</keyword>
<evidence type="ECO:0000313" key="4">
    <source>
        <dbReference type="RefSeq" id="XP_030551757.1"/>
    </source>
</evidence>
<dbReference type="RefSeq" id="XP_030551757.1">
    <property type="nucleotide sequence ID" value="XM_030695897.2"/>
</dbReference>
<dbReference type="PROSITE" id="PS51166">
    <property type="entry name" value="CBM20"/>
    <property type="match status" value="1"/>
</dbReference>
<dbReference type="Pfam" id="PF00686">
    <property type="entry name" value="CBM_20"/>
    <property type="match status" value="1"/>
</dbReference>
<dbReference type="InterPro" id="IPR002044">
    <property type="entry name" value="CBM20"/>
</dbReference>
<reference evidence="4" key="1">
    <citation type="submission" date="2025-08" db="UniProtKB">
        <authorList>
            <consortium name="RefSeq"/>
        </authorList>
    </citation>
    <scope>IDENTIFICATION</scope>
    <source>
        <tissue evidence="4">Leaf</tissue>
    </source>
</reference>
<dbReference type="CDD" id="cd05467">
    <property type="entry name" value="CBM20"/>
    <property type="match status" value="1"/>
</dbReference>
<dbReference type="InterPro" id="IPR013784">
    <property type="entry name" value="Carb-bd-like_fold"/>
</dbReference>
<accession>A0A8B8QZR5</accession>
<feature type="region of interest" description="Disordered" evidence="1">
    <location>
        <begin position="358"/>
        <end position="398"/>
    </location>
</feature>
<proteinExistence type="predicted"/>
<name>A0A8B8QZR5_9MYRT</name>
<feature type="domain" description="CBM20" evidence="2">
    <location>
        <begin position="87"/>
        <end position="189"/>
    </location>
</feature>
<dbReference type="Proteomes" id="UP000827889">
    <property type="component" value="Chromosome 7"/>
</dbReference>
<dbReference type="Gene3D" id="2.60.40.10">
    <property type="entry name" value="Immunoglobulins"/>
    <property type="match status" value="1"/>
</dbReference>
<dbReference type="AlphaFoldDB" id="A0A8B8QZR5"/>
<dbReference type="OrthoDB" id="550577at2759"/>
<evidence type="ECO:0000256" key="1">
    <source>
        <dbReference type="SAM" id="MobiDB-lite"/>
    </source>
</evidence>
<dbReference type="PANTHER" id="PTHR15048:SF0">
    <property type="entry name" value="STARCH-BINDING DOMAIN-CONTAINING PROTEIN 1"/>
    <property type="match status" value="1"/>
</dbReference>
<evidence type="ECO:0000313" key="3">
    <source>
        <dbReference type="Proteomes" id="UP000827889"/>
    </source>
</evidence>
<dbReference type="SUPFAM" id="SSF49452">
    <property type="entry name" value="Starch-binding domain-like"/>
    <property type="match status" value="1"/>
</dbReference>
<dbReference type="PANTHER" id="PTHR15048">
    <property type="entry name" value="STARCH-BINDING DOMAIN-CONTAINING PROTEIN 1"/>
    <property type="match status" value="1"/>
</dbReference>
<dbReference type="InterPro" id="IPR013783">
    <property type="entry name" value="Ig-like_fold"/>
</dbReference>
<sequence length="454" mass="50063">MDALASRGIKILFKDGAGSCLSPFGEVVVSRADVRFPRVQKLADFGFFRLASAHHKLVGPVPSLSSNIEHPLLQAAIETAEDEATETCSSRKVRVRFQLQRECQFGEQFLVVGDDPALGSWDPSSAVPLDWSDGHIWSVELDMATGRDIQFKFILRQGNGGTLWQPDPDRILQILDTDKIITIYEDWENAGLQKITEEELSDILSEVEEPTHGSERSIVLENSNPWRKEVMLEASNGSAFAGNYAAPEESPLVEAHDDLSFPETVAPVEEMPMALYADNIMQKQEQSSKDAANNVHCEKRTGYQNADLTISHQVLGNNGRATVNNLTNMNFQSDLVTVDEVPVLVPGLTSISMVLTEESNQCEEGRSSAGDASGGPDEAISSKLPEQEHGCNPSAEETALSFGEGKLDNQHKQIIHIDNREGKTDPETLHNVLRNDMRWGRRTLQKFLATLGLL</sequence>
<organism evidence="3 4">
    <name type="scientific">Rhodamnia argentea</name>
    <dbReference type="NCBI Taxonomy" id="178133"/>
    <lineage>
        <taxon>Eukaryota</taxon>
        <taxon>Viridiplantae</taxon>
        <taxon>Streptophyta</taxon>
        <taxon>Embryophyta</taxon>
        <taxon>Tracheophyta</taxon>
        <taxon>Spermatophyta</taxon>
        <taxon>Magnoliopsida</taxon>
        <taxon>eudicotyledons</taxon>
        <taxon>Gunneridae</taxon>
        <taxon>Pentapetalae</taxon>
        <taxon>rosids</taxon>
        <taxon>malvids</taxon>
        <taxon>Myrtales</taxon>
        <taxon>Myrtaceae</taxon>
        <taxon>Myrtoideae</taxon>
        <taxon>Myrteae</taxon>
        <taxon>Australasian group</taxon>
        <taxon>Rhodamnia</taxon>
    </lineage>
</organism>